<feature type="transmembrane region" description="Helical" evidence="4">
    <location>
        <begin position="373"/>
        <end position="391"/>
    </location>
</feature>
<feature type="domain" description="Major facilitator superfamily (MFS) profile" evidence="5">
    <location>
        <begin position="18"/>
        <end position="397"/>
    </location>
</feature>
<feature type="transmembrane region" description="Helical" evidence="4">
    <location>
        <begin position="344"/>
        <end position="367"/>
    </location>
</feature>
<reference evidence="6 7" key="1">
    <citation type="submission" date="2014-12" db="EMBL/GenBank/DDBJ databases">
        <title>16Stimator: statistical estimation of ribosomal gene copy numbers from draft genome assemblies.</title>
        <authorList>
            <person name="Perisin M.A."/>
            <person name="Vetter M."/>
            <person name="Gilbert J.A."/>
            <person name="Bergelson J."/>
        </authorList>
    </citation>
    <scope>NUCLEOTIDE SEQUENCE [LARGE SCALE GENOMIC DNA]</scope>
    <source>
        <strain evidence="6 7">MEJ076</strain>
    </source>
</reference>
<dbReference type="OrthoDB" id="9770492at2"/>
<sequence>MASVSSTSFSAEKTTFSIIAAASFCHMLNDIMQSLLTSLYPLLKENYALDFVQIGLLTFAFQVTASLLQPAVGIATDKWPMPFSLPVAMLSTCAGLFTLAYAHSFSVLIIGACLIGIGSAIFHPEASRVARSASGGRHGLAQSFFQVGGNTGTAIGPLLAAFIVLPMGQQSLSWFSLIALVGFAVLSWVSVWYSRHRRSTAGRAPVSRTLPLPRNTVMLTLLVLIILTATKNAYLASLSSYFTFYTIEKFGLSVQNAQLLLFLFLGASAAGVFFGGPIGDKFGSRVVIWFSILGVIPFALMLPYANLAWTIVLVVLIGFIFSSAFSAIVVFAQELVPGRVGLIAGMFFGFAFGFGGIGAAVLGVFADREGIEFVYRICSYMPLLGLLTVFLPQLPSRKRAA</sequence>
<organism evidence="6 7">
    <name type="scientific">Agrobacterium tumefaciens</name>
    <dbReference type="NCBI Taxonomy" id="358"/>
    <lineage>
        <taxon>Bacteria</taxon>
        <taxon>Pseudomonadati</taxon>
        <taxon>Pseudomonadota</taxon>
        <taxon>Alphaproteobacteria</taxon>
        <taxon>Hyphomicrobiales</taxon>
        <taxon>Rhizobiaceae</taxon>
        <taxon>Rhizobium/Agrobacterium group</taxon>
        <taxon>Agrobacterium</taxon>
        <taxon>Agrobacterium tumefaciens complex</taxon>
    </lineage>
</organism>
<protein>
    <submittedName>
        <fullName evidence="6">Fosmidomycin resistance protein</fullName>
    </submittedName>
</protein>
<feature type="transmembrane region" description="Helical" evidence="4">
    <location>
        <begin position="215"/>
        <end position="236"/>
    </location>
</feature>
<dbReference type="GO" id="GO:0022857">
    <property type="term" value="F:transmembrane transporter activity"/>
    <property type="evidence" value="ECO:0007669"/>
    <property type="project" value="InterPro"/>
</dbReference>
<dbReference type="InterPro" id="IPR036259">
    <property type="entry name" value="MFS_trans_sf"/>
</dbReference>
<gene>
    <name evidence="6" type="ORF">RU07_04635</name>
</gene>
<dbReference type="EMBL" id="JXQV01000005">
    <property type="protein sequence ID" value="KIQ03964.1"/>
    <property type="molecule type" value="Genomic_DNA"/>
</dbReference>
<feature type="transmembrane region" description="Helical" evidence="4">
    <location>
        <begin position="256"/>
        <end position="274"/>
    </location>
</feature>
<proteinExistence type="predicted"/>
<dbReference type="AlphaFoldDB" id="A0A0D0KVG5"/>
<dbReference type="Proteomes" id="UP000035017">
    <property type="component" value="Unassembled WGS sequence"/>
</dbReference>
<feature type="transmembrane region" description="Helical" evidence="4">
    <location>
        <begin position="171"/>
        <end position="194"/>
    </location>
</feature>
<dbReference type="PANTHER" id="PTHR43129">
    <property type="entry name" value="FOSMIDOMYCIN RESISTANCE PROTEIN"/>
    <property type="match status" value="1"/>
</dbReference>
<evidence type="ECO:0000313" key="6">
    <source>
        <dbReference type="EMBL" id="KIQ03964.1"/>
    </source>
</evidence>
<feature type="transmembrane region" description="Helical" evidence="4">
    <location>
        <begin position="105"/>
        <end position="123"/>
    </location>
</feature>
<dbReference type="PROSITE" id="PS50850">
    <property type="entry name" value="MFS"/>
    <property type="match status" value="1"/>
</dbReference>
<dbReference type="SUPFAM" id="SSF103473">
    <property type="entry name" value="MFS general substrate transporter"/>
    <property type="match status" value="1"/>
</dbReference>
<dbReference type="Gene3D" id="1.20.1250.20">
    <property type="entry name" value="MFS general substrate transporter like domains"/>
    <property type="match status" value="2"/>
</dbReference>
<feature type="transmembrane region" description="Helical" evidence="4">
    <location>
        <begin position="47"/>
        <end position="68"/>
    </location>
</feature>
<dbReference type="InterPro" id="IPR020846">
    <property type="entry name" value="MFS_dom"/>
</dbReference>
<name>A0A0D0KVG5_AGRTU</name>
<feature type="transmembrane region" description="Helical" evidence="4">
    <location>
        <begin position="311"/>
        <end position="332"/>
    </location>
</feature>
<accession>A0A0D0KVG5</accession>
<evidence type="ECO:0000256" key="3">
    <source>
        <dbReference type="ARBA" id="ARBA00023136"/>
    </source>
</evidence>
<keyword evidence="1 4" id="KW-0812">Transmembrane</keyword>
<evidence type="ECO:0000259" key="5">
    <source>
        <dbReference type="PROSITE" id="PS50850"/>
    </source>
</evidence>
<dbReference type="PANTHER" id="PTHR43129:SF1">
    <property type="entry name" value="FOSMIDOMYCIN RESISTANCE PROTEIN"/>
    <property type="match status" value="1"/>
</dbReference>
<evidence type="ECO:0000313" key="7">
    <source>
        <dbReference type="Proteomes" id="UP000035017"/>
    </source>
</evidence>
<feature type="transmembrane region" description="Helical" evidence="4">
    <location>
        <begin position="144"/>
        <end position="165"/>
    </location>
</feature>
<evidence type="ECO:0000256" key="4">
    <source>
        <dbReference type="SAM" id="Phobius"/>
    </source>
</evidence>
<evidence type="ECO:0000256" key="1">
    <source>
        <dbReference type="ARBA" id="ARBA00022692"/>
    </source>
</evidence>
<evidence type="ECO:0000256" key="2">
    <source>
        <dbReference type="ARBA" id="ARBA00022989"/>
    </source>
</evidence>
<comment type="caution">
    <text evidence="6">The sequence shown here is derived from an EMBL/GenBank/DDBJ whole genome shotgun (WGS) entry which is preliminary data.</text>
</comment>
<dbReference type="InterPro" id="IPR011701">
    <property type="entry name" value="MFS"/>
</dbReference>
<dbReference type="GO" id="GO:0005886">
    <property type="term" value="C:plasma membrane"/>
    <property type="evidence" value="ECO:0007669"/>
    <property type="project" value="TreeGrafter"/>
</dbReference>
<dbReference type="Pfam" id="PF07690">
    <property type="entry name" value="MFS_1"/>
    <property type="match status" value="1"/>
</dbReference>
<keyword evidence="2 4" id="KW-1133">Transmembrane helix</keyword>
<feature type="transmembrane region" description="Helical" evidence="4">
    <location>
        <begin position="286"/>
        <end position="305"/>
    </location>
</feature>
<dbReference type="CDD" id="cd17478">
    <property type="entry name" value="MFS_FsR"/>
    <property type="match status" value="1"/>
</dbReference>
<keyword evidence="3 4" id="KW-0472">Membrane</keyword>